<sequence length="785" mass="86905">MDEQRDIPEAPSTPTWEIPIEDSHDLHLDAPSRSAGGIPAILTSLKHTTHEPGILRGGQALLTVNQKQGFDCPGCGWPDPDGTRAITEFCENGVKAVAHEATTNIITKEFFQRYSLEQLGRQSDFWLGQQGRLIRPMIKRSEDTHYHPISWVKAFETIAGHLNDLNDPNEAIFYTSGRTSNEAAFLYQLFARLYGTNNLPDSSNMCHESSSVALKEVIGIGKATVTLDDFDKADAIFILGQNPGTNHPRMLATLQQAARRGCQIVSINPLPEAGTTRFIHPREVTTWLGKGTPIATLFLPIKINGDVALLKGIMKELLMREARQPGSILDLPFIQQYTEGFDHFATVLLNMSWEKIEEGSGISREDIQKAADIAEQAKSIICTWAMGMTQHKNAVANMQEIINFLLLRGNIGKPGAGPCPVRGHSNVQGDRTMGITENPSPEFLDRLEKVCHFQPPTKRGHDAVRGIKAMHAGKAKVFIALGGNFLSATPDTAYTAQALSRCRLTVHISTKLNRAHLVTGTEALILPALGRTDKDLQDDIPQYVTTENTMGVVQTSQGRLEPVSELLKSEVDIIASLAKATFENKDGPGNHINWDVLIHDYDEIRHLISQVVPGHENYTTRVNKPGGFYLANPIRDARQFPTPSGKARFTVHPMPDIHLGPDQLLMMTIRSHDQYNTTIYGLNDRYRGIQAGRRVVFMNERDMEERHLAKGDLVDIVSHHKGQTRTAPQFVVVPYPIPRTCTATYFPEANVLIPIDSVADKSNTPTSKSIVVTIHPTRLTPPPHT</sequence>
<keyword evidence="5" id="KW-0500">Molybdenum</keyword>
<evidence type="ECO:0000256" key="2">
    <source>
        <dbReference type="ARBA" id="ARBA00001966"/>
    </source>
</evidence>
<dbReference type="InterPro" id="IPR006657">
    <property type="entry name" value="MoPterin_dinucl-bd_dom"/>
</dbReference>
<dbReference type="SUPFAM" id="SSF53706">
    <property type="entry name" value="Formate dehydrogenase/DMSO reductase, domains 1-3"/>
    <property type="match status" value="1"/>
</dbReference>
<dbReference type="InterPro" id="IPR050123">
    <property type="entry name" value="Prok_molybdopt-oxidoreductase"/>
</dbReference>
<dbReference type="Pfam" id="PF00384">
    <property type="entry name" value="Molybdopterin"/>
    <property type="match status" value="1"/>
</dbReference>
<dbReference type="SUPFAM" id="SSF50692">
    <property type="entry name" value="ADC-like"/>
    <property type="match status" value="1"/>
</dbReference>
<evidence type="ECO:0000313" key="12">
    <source>
        <dbReference type="EMBL" id="WNM63687.1"/>
    </source>
</evidence>
<keyword evidence="6" id="KW-0479">Metal-binding</keyword>
<accession>A0AA96JX77</accession>
<comment type="cofactor">
    <cofactor evidence="1">
        <name>Mo-bis(molybdopterin guanine dinucleotide)</name>
        <dbReference type="ChEBI" id="CHEBI:60539"/>
    </cofactor>
</comment>
<dbReference type="Proteomes" id="UP001302494">
    <property type="component" value="Chromosome"/>
</dbReference>
<dbReference type="InterPro" id="IPR009010">
    <property type="entry name" value="Asp_de-COase-like_dom_sf"/>
</dbReference>
<dbReference type="GO" id="GO:0016020">
    <property type="term" value="C:membrane"/>
    <property type="evidence" value="ECO:0007669"/>
    <property type="project" value="TreeGrafter"/>
</dbReference>
<comment type="similarity">
    <text evidence="3">Belongs to the prokaryotic molybdopterin-containing oxidoreductase family.</text>
</comment>
<dbReference type="InterPro" id="IPR006656">
    <property type="entry name" value="Mopterin_OxRdtase"/>
</dbReference>
<dbReference type="EMBL" id="CP116968">
    <property type="protein sequence ID" value="WNM63687.1"/>
    <property type="molecule type" value="Genomic_DNA"/>
</dbReference>
<dbReference type="Gene3D" id="3.40.228.10">
    <property type="entry name" value="Dimethylsulfoxide Reductase, domain 2"/>
    <property type="match status" value="1"/>
</dbReference>
<dbReference type="AlphaFoldDB" id="A0AA96JX77"/>
<evidence type="ECO:0000256" key="4">
    <source>
        <dbReference type="ARBA" id="ARBA00022485"/>
    </source>
</evidence>
<evidence type="ECO:0000313" key="13">
    <source>
        <dbReference type="Proteomes" id="UP001302494"/>
    </source>
</evidence>
<dbReference type="GO" id="GO:0008863">
    <property type="term" value="F:formate dehydrogenase (NAD+) activity"/>
    <property type="evidence" value="ECO:0007669"/>
    <property type="project" value="InterPro"/>
</dbReference>
<evidence type="ECO:0000259" key="11">
    <source>
        <dbReference type="Pfam" id="PF01568"/>
    </source>
</evidence>
<evidence type="ECO:0000256" key="5">
    <source>
        <dbReference type="ARBA" id="ARBA00022505"/>
    </source>
</evidence>
<reference evidence="12 13" key="1">
    <citation type="submission" date="2023-01" db="EMBL/GenBank/DDBJ databases">
        <title>Cultivation and genomic characterization of new, ubiquitous marine nitrite-oxidizing bacteria from the Nitrospirales.</title>
        <authorList>
            <person name="Mueller A.J."/>
            <person name="Daebeler A."/>
            <person name="Herbold C.W."/>
            <person name="Kirkegaard R.H."/>
            <person name="Daims H."/>
        </authorList>
    </citation>
    <scope>NUCLEOTIDE SEQUENCE [LARGE SCALE GENOMIC DNA]</scope>
    <source>
        <strain evidence="12 13">DK</strain>
    </source>
</reference>
<keyword evidence="4" id="KW-0004">4Fe-4S</keyword>
<dbReference type="InterPro" id="IPR041953">
    <property type="entry name" value="YdeP_MopB"/>
</dbReference>
<dbReference type="NCBIfam" id="TIGR01701">
    <property type="entry name" value="Fdhalpha-like"/>
    <property type="match status" value="1"/>
</dbReference>
<dbReference type="CDD" id="cd02767">
    <property type="entry name" value="MopB_ydeP"/>
    <property type="match status" value="1"/>
</dbReference>
<gene>
    <name evidence="12" type="ORF">PQG83_08010</name>
</gene>
<keyword evidence="7" id="KW-0560">Oxidoreductase</keyword>
<keyword evidence="13" id="KW-1185">Reference proteome</keyword>
<dbReference type="PANTHER" id="PTHR43105:SF4">
    <property type="entry name" value="PROTEIN YDEP"/>
    <property type="match status" value="1"/>
</dbReference>
<proteinExistence type="inferred from homology"/>
<evidence type="ECO:0000256" key="8">
    <source>
        <dbReference type="ARBA" id="ARBA00023004"/>
    </source>
</evidence>
<dbReference type="GO" id="GO:0043546">
    <property type="term" value="F:molybdopterin cofactor binding"/>
    <property type="evidence" value="ECO:0007669"/>
    <property type="project" value="InterPro"/>
</dbReference>
<evidence type="ECO:0000256" key="9">
    <source>
        <dbReference type="ARBA" id="ARBA00023014"/>
    </source>
</evidence>
<comment type="cofactor">
    <cofactor evidence="2">
        <name>[4Fe-4S] cluster</name>
        <dbReference type="ChEBI" id="CHEBI:49883"/>
    </cofactor>
</comment>
<dbReference type="Pfam" id="PF01568">
    <property type="entry name" value="Molydop_binding"/>
    <property type="match status" value="1"/>
</dbReference>
<keyword evidence="9" id="KW-0411">Iron-sulfur</keyword>
<evidence type="ECO:0000259" key="10">
    <source>
        <dbReference type="Pfam" id="PF00384"/>
    </source>
</evidence>
<dbReference type="Gene3D" id="3.40.50.740">
    <property type="match status" value="1"/>
</dbReference>
<dbReference type="PANTHER" id="PTHR43105">
    <property type="entry name" value="RESPIRATORY NITRATE REDUCTASE"/>
    <property type="match status" value="1"/>
</dbReference>
<dbReference type="InterPro" id="IPR037951">
    <property type="entry name" value="MopB_CT_YdeP"/>
</dbReference>
<dbReference type="CDD" id="cd02787">
    <property type="entry name" value="MopB_CT_ydeP"/>
    <property type="match status" value="1"/>
</dbReference>
<dbReference type="GO" id="GO:0051539">
    <property type="term" value="F:4 iron, 4 sulfur cluster binding"/>
    <property type="evidence" value="ECO:0007669"/>
    <property type="project" value="UniProtKB-KW"/>
</dbReference>
<feature type="domain" description="Molybdopterin dinucleotide-binding" evidence="11">
    <location>
        <begin position="664"/>
        <end position="769"/>
    </location>
</feature>
<dbReference type="InterPro" id="IPR010046">
    <property type="entry name" value="Mopterin_OxRdtse_a_bac"/>
</dbReference>
<evidence type="ECO:0000256" key="7">
    <source>
        <dbReference type="ARBA" id="ARBA00023002"/>
    </source>
</evidence>
<evidence type="ECO:0000256" key="3">
    <source>
        <dbReference type="ARBA" id="ARBA00010312"/>
    </source>
</evidence>
<keyword evidence="8" id="KW-0408">Iron</keyword>
<evidence type="ECO:0000256" key="6">
    <source>
        <dbReference type="ARBA" id="ARBA00022723"/>
    </source>
</evidence>
<name>A0AA96JX77_9BACT</name>
<dbReference type="GO" id="GO:0045333">
    <property type="term" value="P:cellular respiration"/>
    <property type="evidence" value="ECO:0007669"/>
    <property type="project" value="UniProtKB-ARBA"/>
</dbReference>
<dbReference type="RefSeq" id="WP_312748374.1">
    <property type="nucleotide sequence ID" value="NZ_CP116968.1"/>
</dbReference>
<organism evidence="12 13">
    <name type="scientific">Candidatus Nitrospira neomarina</name>
    <dbReference type="NCBI Taxonomy" id="3020899"/>
    <lineage>
        <taxon>Bacteria</taxon>
        <taxon>Pseudomonadati</taxon>
        <taxon>Nitrospirota</taxon>
        <taxon>Nitrospiria</taxon>
        <taxon>Nitrospirales</taxon>
        <taxon>Nitrospiraceae</taxon>
        <taxon>Nitrospira</taxon>
    </lineage>
</organism>
<dbReference type="KEGG" id="nneo:PQG83_08010"/>
<dbReference type="Gene3D" id="2.40.40.20">
    <property type="match status" value="1"/>
</dbReference>
<feature type="domain" description="Molybdopterin oxidoreductase" evidence="10">
    <location>
        <begin position="132"/>
        <end position="510"/>
    </location>
</feature>
<dbReference type="GO" id="GO:0030151">
    <property type="term" value="F:molybdenum ion binding"/>
    <property type="evidence" value="ECO:0007669"/>
    <property type="project" value="InterPro"/>
</dbReference>
<evidence type="ECO:0000256" key="1">
    <source>
        <dbReference type="ARBA" id="ARBA00001942"/>
    </source>
</evidence>
<dbReference type="PIRSF" id="PIRSF000144">
    <property type="entry name" value="CbbBc"/>
    <property type="match status" value="1"/>
</dbReference>
<protein>
    <submittedName>
        <fullName evidence="12">FdhF/YdeP family oxidoreductase</fullName>
    </submittedName>
</protein>